<name>A0A814ZVQ3_9BILA</name>
<keyword evidence="1" id="KW-0175">Coiled coil</keyword>
<proteinExistence type="predicted"/>
<gene>
    <name evidence="3" type="ORF">CJN711_LOCUS38062</name>
    <name evidence="2" type="ORF">KQP761_LOCUS2109</name>
</gene>
<evidence type="ECO:0000256" key="1">
    <source>
        <dbReference type="SAM" id="Coils"/>
    </source>
</evidence>
<evidence type="ECO:0000313" key="4">
    <source>
        <dbReference type="Proteomes" id="UP000663834"/>
    </source>
</evidence>
<dbReference type="Proteomes" id="UP000663834">
    <property type="component" value="Unassembled WGS sequence"/>
</dbReference>
<feature type="coiled-coil region" evidence="1">
    <location>
        <begin position="264"/>
        <end position="291"/>
    </location>
</feature>
<dbReference type="EMBL" id="CAJNOV010018588">
    <property type="protein sequence ID" value="CAF1621840.1"/>
    <property type="molecule type" value="Genomic_DNA"/>
</dbReference>
<dbReference type="EMBL" id="CAJNOW010000135">
    <property type="protein sequence ID" value="CAF1247450.1"/>
    <property type="molecule type" value="Genomic_DNA"/>
</dbReference>
<sequence length="575" mass="66137">MKSSISFTLNINILQSSTAHNIRPILPNIVSDNDIQRTITINKISSAISNKKQAQRLASKQCFLPLTPTINTIPSLPALDIQSKLESVILKTVDCEVIDLFNQIKSKPTTTAFNDNLSVILAKLLPSEHKYFFGSIVITDKIDSLSNDTNNSMSQERRIVMDQLRTLEFVQLQAFARVLQQQNKKSQSTIDKLQQKNTGMPPAQLLSESIKKLSLDKITFALIMDRILGKVDNQLSSVRNQCYLSAVTNVQALVQKDLGATTMMIKIDQELSQLRNKVNHLTSTNEKYNQLITRLLQDIQHVHDMAQHDVKEAHNMRIFIQSLHDATYQHRFDRSECKIIKRSMNQLELGFFDNLVRVQLDGKTIGRITTWAKVTHDDDDDDDNIECKIHYSTEENLNQSQQLAYELLKHEINTYWNRPSTSTISMSYLLQFIRKLIEYSLIANNLARTLIVCLETLPCKFIDNKFTIDWSTSQIRLDIEWELDERIFRNCPLKSSYCCQPQHNGLCNELQVLLDRMKPINGSIASLYEQAEKHIRPWIKMLDNIQEDNVNKPQGTNISLQKLKQSLEKLLLEHN</sequence>
<evidence type="ECO:0000313" key="2">
    <source>
        <dbReference type="EMBL" id="CAF1247450.1"/>
    </source>
</evidence>
<protein>
    <submittedName>
        <fullName evidence="2">Uncharacterized protein</fullName>
    </submittedName>
</protein>
<dbReference type="Proteomes" id="UP000663855">
    <property type="component" value="Unassembled WGS sequence"/>
</dbReference>
<organism evidence="2 4">
    <name type="scientific">Rotaria magnacalcarata</name>
    <dbReference type="NCBI Taxonomy" id="392030"/>
    <lineage>
        <taxon>Eukaryota</taxon>
        <taxon>Metazoa</taxon>
        <taxon>Spiralia</taxon>
        <taxon>Gnathifera</taxon>
        <taxon>Rotifera</taxon>
        <taxon>Eurotatoria</taxon>
        <taxon>Bdelloidea</taxon>
        <taxon>Philodinida</taxon>
        <taxon>Philodinidae</taxon>
        <taxon>Rotaria</taxon>
    </lineage>
</organism>
<dbReference type="OrthoDB" id="10005544at2759"/>
<reference evidence="2" key="1">
    <citation type="submission" date="2021-02" db="EMBL/GenBank/DDBJ databases">
        <authorList>
            <person name="Nowell W R."/>
        </authorList>
    </citation>
    <scope>NUCLEOTIDE SEQUENCE</scope>
</reference>
<accession>A0A814ZVQ3</accession>
<evidence type="ECO:0000313" key="3">
    <source>
        <dbReference type="EMBL" id="CAF1621840.1"/>
    </source>
</evidence>
<comment type="caution">
    <text evidence="2">The sequence shown here is derived from an EMBL/GenBank/DDBJ whole genome shotgun (WGS) entry which is preliminary data.</text>
</comment>
<dbReference type="AlphaFoldDB" id="A0A814ZVQ3"/>